<evidence type="ECO:0000313" key="10">
    <source>
        <dbReference type="EMBL" id="SLM27993.1"/>
    </source>
</evidence>
<keyword evidence="11" id="KW-1185">Reference proteome</keyword>
<dbReference type="Pfam" id="PF12832">
    <property type="entry name" value="MFS_1_like"/>
    <property type="match status" value="1"/>
</dbReference>
<gene>
    <name evidence="10" type="ORF">MTBBW1_1210033</name>
</gene>
<name>A0A1W1H699_9BACT</name>
<feature type="transmembrane region" description="Helical" evidence="8">
    <location>
        <begin position="108"/>
        <end position="134"/>
    </location>
</feature>
<feature type="transmembrane region" description="Helical" evidence="8">
    <location>
        <begin position="245"/>
        <end position="268"/>
    </location>
</feature>
<evidence type="ECO:0000259" key="9">
    <source>
        <dbReference type="Pfam" id="PF12832"/>
    </source>
</evidence>
<dbReference type="NCBIfam" id="NF037955">
    <property type="entry name" value="mfs"/>
    <property type="match status" value="1"/>
</dbReference>
<evidence type="ECO:0000256" key="5">
    <source>
        <dbReference type="ARBA" id="ARBA00022692"/>
    </source>
</evidence>
<proteinExistence type="predicted"/>
<protein>
    <submittedName>
        <fullName evidence="10">Major facilitator superfamily MFS_1</fullName>
    </submittedName>
</protein>
<organism evidence="10 11">
    <name type="scientific">Desulfamplus magnetovallimortis</name>
    <dbReference type="NCBI Taxonomy" id="1246637"/>
    <lineage>
        <taxon>Bacteria</taxon>
        <taxon>Pseudomonadati</taxon>
        <taxon>Thermodesulfobacteriota</taxon>
        <taxon>Desulfobacteria</taxon>
        <taxon>Desulfobacterales</taxon>
        <taxon>Desulfobacteraceae</taxon>
        <taxon>Desulfamplus</taxon>
    </lineage>
</organism>
<feature type="transmembrane region" description="Helical" evidence="8">
    <location>
        <begin position="210"/>
        <end position="233"/>
    </location>
</feature>
<evidence type="ECO:0000256" key="3">
    <source>
        <dbReference type="ARBA" id="ARBA00022475"/>
    </source>
</evidence>
<dbReference type="InterPro" id="IPR026032">
    <property type="entry name" value="HcaT-like"/>
</dbReference>
<dbReference type="EMBL" id="FWEV01000026">
    <property type="protein sequence ID" value="SLM27993.1"/>
    <property type="molecule type" value="Genomic_DNA"/>
</dbReference>
<feature type="transmembrane region" description="Helical" evidence="8">
    <location>
        <begin position="20"/>
        <end position="39"/>
    </location>
</feature>
<keyword evidence="5 8" id="KW-0812">Transmembrane</keyword>
<feature type="transmembrane region" description="Helical" evidence="8">
    <location>
        <begin position="280"/>
        <end position="303"/>
    </location>
</feature>
<evidence type="ECO:0000256" key="8">
    <source>
        <dbReference type="SAM" id="Phobius"/>
    </source>
</evidence>
<dbReference type="AlphaFoldDB" id="A0A1W1H699"/>
<dbReference type="Gene3D" id="1.20.1250.20">
    <property type="entry name" value="MFS general substrate transporter like domains"/>
    <property type="match status" value="2"/>
</dbReference>
<dbReference type="PANTHER" id="PTHR23522">
    <property type="entry name" value="BLL5896 PROTEIN"/>
    <property type="match status" value="1"/>
</dbReference>
<evidence type="ECO:0000256" key="1">
    <source>
        <dbReference type="ARBA" id="ARBA00004429"/>
    </source>
</evidence>
<evidence type="ECO:0000313" key="11">
    <source>
        <dbReference type="Proteomes" id="UP000191931"/>
    </source>
</evidence>
<evidence type="ECO:0000256" key="7">
    <source>
        <dbReference type="ARBA" id="ARBA00023136"/>
    </source>
</evidence>
<dbReference type="GO" id="GO:0015528">
    <property type="term" value="F:lactose:proton symporter activity"/>
    <property type="evidence" value="ECO:0007669"/>
    <property type="project" value="TreeGrafter"/>
</dbReference>
<feature type="domain" description="Major facilitator superfamily associated" evidence="9">
    <location>
        <begin position="21"/>
        <end position="384"/>
    </location>
</feature>
<comment type="subcellular location">
    <subcellularLocation>
        <location evidence="1">Cell inner membrane</location>
        <topology evidence="1">Multi-pass membrane protein</topology>
    </subcellularLocation>
</comment>
<feature type="transmembrane region" description="Helical" evidence="8">
    <location>
        <begin position="170"/>
        <end position="189"/>
    </location>
</feature>
<evidence type="ECO:0000256" key="2">
    <source>
        <dbReference type="ARBA" id="ARBA00022448"/>
    </source>
</evidence>
<feature type="transmembrane region" description="Helical" evidence="8">
    <location>
        <begin position="384"/>
        <end position="405"/>
    </location>
</feature>
<reference evidence="10 11" key="1">
    <citation type="submission" date="2017-03" db="EMBL/GenBank/DDBJ databases">
        <authorList>
            <person name="Afonso C.L."/>
            <person name="Miller P.J."/>
            <person name="Scott M.A."/>
            <person name="Spackman E."/>
            <person name="Goraichik I."/>
            <person name="Dimitrov K.M."/>
            <person name="Suarez D.L."/>
            <person name="Swayne D.E."/>
        </authorList>
    </citation>
    <scope>NUCLEOTIDE SEQUENCE [LARGE SCALE GENOMIC DNA]</scope>
    <source>
        <strain evidence="10">PRJEB14757</strain>
    </source>
</reference>
<keyword evidence="4" id="KW-0997">Cell inner membrane</keyword>
<dbReference type="GO" id="GO:0030395">
    <property type="term" value="F:lactose binding"/>
    <property type="evidence" value="ECO:0007669"/>
    <property type="project" value="TreeGrafter"/>
</dbReference>
<dbReference type="InterPro" id="IPR036259">
    <property type="entry name" value="MFS_trans_sf"/>
</dbReference>
<keyword evidence="6 8" id="KW-1133">Transmembrane helix</keyword>
<feature type="transmembrane region" description="Helical" evidence="8">
    <location>
        <begin position="146"/>
        <end position="164"/>
    </location>
</feature>
<keyword evidence="2" id="KW-0813">Transport</keyword>
<evidence type="ECO:0000256" key="6">
    <source>
        <dbReference type="ARBA" id="ARBA00022989"/>
    </source>
</evidence>
<feature type="transmembrane region" description="Helical" evidence="8">
    <location>
        <begin position="315"/>
        <end position="340"/>
    </location>
</feature>
<dbReference type="PIRSF" id="PIRSF004925">
    <property type="entry name" value="HcaT"/>
    <property type="match status" value="1"/>
</dbReference>
<feature type="transmembrane region" description="Helical" evidence="8">
    <location>
        <begin position="51"/>
        <end position="72"/>
    </location>
</feature>
<feature type="transmembrane region" description="Helical" evidence="8">
    <location>
        <begin position="84"/>
        <end position="102"/>
    </location>
</feature>
<sequence>MTMMKKNNPEYISVNYMKVLLGSHYFIYFGTLGIFLPYFNLFCRHLGFSGFEIGLISSVKTAAVVIFPVLWAMAADRFNARKSILIFCTSMSCLLWLPLFFTRTFTPLFLVIACQSIFYAPIVSFIEAFAMDILGKEKRKYGNSRVWGSIAFILLSMGLGKVLTFKPIDIIIPMMLGGMVLQVLLTVKLPPTQSAGNAGISSGLSGFRNFFSFNTSMFLFAAFLMLTSHGAYYGFFSIYLESLGFSTGFIGFAWGVASVAEIAVMVFSGPLFSRFTLKRILALSFFAAVIRWFLLFATSSEIFHNSASTLPPFTLLAGLILFSQLLHALTYGAFHVSSILAVDKLSQESGATFGQAVNNAVTYGAGMMAGFMLSGMFYDTVHAYLFLASAGCALFGLIVIFFVIFE</sequence>
<feature type="transmembrane region" description="Helical" evidence="8">
    <location>
        <begin position="360"/>
        <end position="378"/>
    </location>
</feature>
<accession>A0A1W1H699</accession>
<dbReference type="PANTHER" id="PTHR23522:SF10">
    <property type="entry name" value="3-PHENYLPROPIONIC ACID TRANSPORTER-RELATED"/>
    <property type="match status" value="1"/>
</dbReference>
<dbReference type="Proteomes" id="UP000191931">
    <property type="component" value="Unassembled WGS sequence"/>
</dbReference>
<dbReference type="InterPro" id="IPR024989">
    <property type="entry name" value="MFS_assoc_dom"/>
</dbReference>
<evidence type="ECO:0000256" key="4">
    <source>
        <dbReference type="ARBA" id="ARBA00022519"/>
    </source>
</evidence>
<dbReference type="STRING" id="1246637.MTBBW1_1210033"/>
<keyword evidence="7 8" id="KW-0472">Membrane</keyword>
<dbReference type="GO" id="GO:0005886">
    <property type="term" value="C:plasma membrane"/>
    <property type="evidence" value="ECO:0007669"/>
    <property type="project" value="UniProtKB-SubCell"/>
</dbReference>
<keyword evidence="3" id="KW-1003">Cell membrane</keyword>
<dbReference type="SUPFAM" id="SSF103473">
    <property type="entry name" value="MFS general substrate transporter"/>
    <property type="match status" value="1"/>
</dbReference>